<keyword evidence="1" id="KW-0472">Membrane</keyword>
<gene>
    <name evidence="3" type="primary">ycbC</name>
    <name evidence="3" type="ORF">GCM10007878_10280</name>
</gene>
<keyword evidence="1" id="KW-0812">Transmembrane</keyword>
<organism evidence="3 4">
    <name type="scientific">Marinospirillum insulare</name>
    <dbReference type="NCBI Taxonomy" id="217169"/>
    <lineage>
        <taxon>Bacteria</taxon>
        <taxon>Pseudomonadati</taxon>
        <taxon>Pseudomonadota</taxon>
        <taxon>Gammaproteobacteria</taxon>
        <taxon>Oceanospirillales</taxon>
        <taxon>Oceanospirillaceae</taxon>
        <taxon>Marinospirillum</taxon>
    </lineage>
</organism>
<dbReference type="CDD" id="cd06259">
    <property type="entry name" value="YdcF-like"/>
    <property type="match status" value="1"/>
</dbReference>
<evidence type="ECO:0000313" key="3">
    <source>
        <dbReference type="EMBL" id="GLR63593.1"/>
    </source>
</evidence>
<dbReference type="RefSeq" id="WP_036238937.1">
    <property type="nucleotide sequence ID" value="NZ_BSOR01000016.1"/>
</dbReference>
<dbReference type="PANTHER" id="PTHR30336:SF4">
    <property type="entry name" value="ENVELOPE BIOGENESIS FACTOR ELYC"/>
    <property type="match status" value="1"/>
</dbReference>
<name>A0ABQ5ZW93_9GAMM</name>
<dbReference type="PANTHER" id="PTHR30336">
    <property type="entry name" value="INNER MEMBRANE PROTEIN, PROBABLE PERMEASE"/>
    <property type="match status" value="1"/>
</dbReference>
<dbReference type="EMBL" id="BSOR01000016">
    <property type="protein sequence ID" value="GLR63593.1"/>
    <property type="molecule type" value="Genomic_DNA"/>
</dbReference>
<sequence>MQLGFYLKKMLGMMLMPIPLTLLLLVAGLITWQRVPKLSRGLIIVAGILLALTSWQPASDELIRPFEEDYPQFNLDQPVAAVVVLGGCHSTDKQMPPAAQLCSSSLFRLIEGLRILQANPQAKLLVSGYASSDIRPHAEVMLEVALSMGVAEDRVLVYPTPRDTQEEAVVMCSELYGKSFALVTENSHLPRAMRFFEEQQLTPIAAPALKMSANKSDWRINAHAALKSERAAYEFWGSLWQRFK</sequence>
<protein>
    <submittedName>
        <fullName evidence="3">Membrane protein</fullName>
    </submittedName>
</protein>
<accession>A0ABQ5ZW93</accession>
<evidence type="ECO:0000313" key="4">
    <source>
        <dbReference type="Proteomes" id="UP001156682"/>
    </source>
</evidence>
<reference evidence="4" key="1">
    <citation type="journal article" date="2019" name="Int. J. Syst. Evol. Microbiol.">
        <title>The Global Catalogue of Microorganisms (GCM) 10K type strain sequencing project: providing services to taxonomists for standard genome sequencing and annotation.</title>
        <authorList>
            <consortium name="The Broad Institute Genomics Platform"/>
            <consortium name="The Broad Institute Genome Sequencing Center for Infectious Disease"/>
            <person name="Wu L."/>
            <person name="Ma J."/>
        </authorList>
    </citation>
    <scope>NUCLEOTIDE SEQUENCE [LARGE SCALE GENOMIC DNA]</scope>
    <source>
        <strain evidence="4">NBRC 100033</strain>
    </source>
</reference>
<evidence type="ECO:0000256" key="1">
    <source>
        <dbReference type="SAM" id="Phobius"/>
    </source>
</evidence>
<feature type="transmembrane region" description="Helical" evidence="1">
    <location>
        <begin position="38"/>
        <end position="55"/>
    </location>
</feature>
<dbReference type="Proteomes" id="UP001156682">
    <property type="component" value="Unassembled WGS sequence"/>
</dbReference>
<evidence type="ECO:0000259" key="2">
    <source>
        <dbReference type="Pfam" id="PF02698"/>
    </source>
</evidence>
<feature type="domain" description="DUF218" evidence="2">
    <location>
        <begin position="81"/>
        <end position="236"/>
    </location>
</feature>
<dbReference type="Pfam" id="PF02698">
    <property type="entry name" value="DUF218"/>
    <property type="match status" value="1"/>
</dbReference>
<keyword evidence="1" id="KW-1133">Transmembrane helix</keyword>
<dbReference type="InterPro" id="IPR003848">
    <property type="entry name" value="DUF218"/>
</dbReference>
<comment type="caution">
    <text evidence="3">The sequence shown here is derived from an EMBL/GenBank/DDBJ whole genome shotgun (WGS) entry which is preliminary data.</text>
</comment>
<feature type="transmembrane region" description="Helical" evidence="1">
    <location>
        <begin position="12"/>
        <end position="32"/>
    </location>
</feature>
<proteinExistence type="predicted"/>
<dbReference type="InterPro" id="IPR051599">
    <property type="entry name" value="Cell_Envelope_Assoc"/>
</dbReference>
<keyword evidence="4" id="KW-1185">Reference proteome</keyword>